<dbReference type="RefSeq" id="WP_237868686.1">
    <property type="nucleotide sequence ID" value="NZ_JAKLTR010000002.1"/>
</dbReference>
<name>A0ABS9KMB0_9BACT</name>
<evidence type="ECO:0000313" key="1">
    <source>
        <dbReference type="EMBL" id="MCG2613458.1"/>
    </source>
</evidence>
<organism evidence="1 2">
    <name type="scientific">Terrimonas ginsenosidimutans</name>
    <dbReference type="NCBI Taxonomy" id="2908004"/>
    <lineage>
        <taxon>Bacteria</taxon>
        <taxon>Pseudomonadati</taxon>
        <taxon>Bacteroidota</taxon>
        <taxon>Chitinophagia</taxon>
        <taxon>Chitinophagales</taxon>
        <taxon>Chitinophagaceae</taxon>
        <taxon>Terrimonas</taxon>
    </lineage>
</organism>
<evidence type="ECO:0000313" key="2">
    <source>
        <dbReference type="Proteomes" id="UP001165367"/>
    </source>
</evidence>
<keyword evidence="2" id="KW-1185">Reference proteome</keyword>
<accession>A0ABS9KMB0</accession>
<comment type="caution">
    <text evidence="1">The sequence shown here is derived from an EMBL/GenBank/DDBJ whole genome shotgun (WGS) entry which is preliminary data.</text>
</comment>
<reference evidence="1" key="1">
    <citation type="submission" date="2022-01" db="EMBL/GenBank/DDBJ databases">
        <authorList>
            <person name="Jo J.-H."/>
            <person name="Im W.-T."/>
        </authorList>
    </citation>
    <scope>NUCLEOTIDE SEQUENCE</scope>
    <source>
        <strain evidence="1">NA20</strain>
    </source>
</reference>
<dbReference type="Proteomes" id="UP001165367">
    <property type="component" value="Unassembled WGS sequence"/>
</dbReference>
<sequence>MITLFTSGEQAATLLSRAFLLTVLHTIHYSLPSPATACPENVKYPAEIKWYILCWYKHGGFNTITYLV</sequence>
<evidence type="ECO:0008006" key="3">
    <source>
        <dbReference type="Google" id="ProtNLM"/>
    </source>
</evidence>
<protein>
    <recommendedName>
        <fullName evidence="3">Secreted protein</fullName>
    </recommendedName>
</protein>
<dbReference type="EMBL" id="JAKLTR010000002">
    <property type="protein sequence ID" value="MCG2613458.1"/>
    <property type="molecule type" value="Genomic_DNA"/>
</dbReference>
<proteinExistence type="predicted"/>
<gene>
    <name evidence="1" type="ORF">LZZ85_04165</name>
</gene>